<sequence length="436" mass="46814">MSIGDFKKSNKPVTSSGGGYKPLDDLGQLITNPEPLEETIKQRAGKQKAARREELTYTEEDEKRWAKNRERVLTERFALGWMQSPSTQSQEHLFASLFTSETTQEHQDLIKRYNKHLNEPVREGEIVIIPTKEPEEDTDIETLKQLVEQAKVASLEMSKLLDEEVATLNRHFELFSHQLIEQVKKYGLPSDYHSQVSTGVGITSALVGQHLKNIQDVLLEINELYVAQAAMASRTGGVNYGIFTTERAALFKKLDGSFAMLSKRSVKLPIYKQVKKNLKLSTKSVIHNADEILKKGFVKDLGKRIANISIGISASRGLGYIGIAVGGASGVNSIYEACNVDGNGECGKTITVETAGFFSGIGGGILGGNLGAGAATGAVTVIALLVGVTASAPVLAIAAIGGVVVGGAIGGVAGTTAGKFGADVIYEKIESVWSEF</sequence>
<dbReference type="AlphaFoldDB" id="E3BKF7"/>
<organism evidence="2 3">
    <name type="scientific">Vibrio caribbeanicus ATCC BAA-2122</name>
    <dbReference type="NCBI Taxonomy" id="796620"/>
    <lineage>
        <taxon>Bacteria</taxon>
        <taxon>Pseudomonadati</taxon>
        <taxon>Pseudomonadota</taxon>
        <taxon>Gammaproteobacteria</taxon>
        <taxon>Vibrionales</taxon>
        <taxon>Vibrionaceae</taxon>
        <taxon>Vibrio</taxon>
    </lineage>
</organism>
<dbReference type="EMBL" id="AEIU01000074">
    <property type="protein sequence ID" value="EFP96542.1"/>
    <property type="molecule type" value="Genomic_DNA"/>
</dbReference>
<comment type="caution">
    <text evidence="2">The sequence shown here is derived from an EMBL/GenBank/DDBJ whole genome shotgun (WGS) entry which is preliminary data.</text>
</comment>
<accession>E3BKF7</accession>
<dbReference type="eggNOG" id="COG1388">
    <property type="taxonomic scope" value="Bacteria"/>
</dbReference>
<name>E3BKF7_9VIBR</name>
<protein>
    <submittedName>
        <fullName evidence="2">Uncharacterized protein</fullName>
    </submittedName>
</protein>
<dbReference type="STRING" id="796620.VIBC2010_05179"/>
<evidence type="ECO:0000313" key="2">
    <source>
        <dbReference type="EMBL" id="EFP96542.1"/>
    </source>
</evidence>
<evidence type="ECO:0000256" key="1">
    <source>
        <dbReference type="SAM" id="MobiDB-lite"/>
    </source>
</evidence>
<dbReference type="Proteomes" id="UP000002943">
    <property type="component" value="Unassembled WGS sequence"/>
</dbReference>
<feature type="compositionally biased region" description="Basic and acidic residues" evidence="1">
    <location>
        <begin position="50"/>
        <end position="63"/>
    </location>
</feature>
<keyword evidence="3" id="KW-1185">Reference proteome</keyword>
<evidence type="ECO:0000313" key="3">
    <source>
        <dbReference type="Proteomes" id="UP000002943"/>
    </source>
</evidence>
<feature type="region of interest" description="Disordered" evidence="1">
    <location>
        <begin position="1"/>
        <end position="63"/>
    </location>
</feature>
<gene>
    <name evidence="2" type="ORF">VIBC2010_05179</name>
</gene>
<reference evidence="2 3" key="1">
    <citation type="journal article" date="2012" name="Int. J. Syst. Evol. Microbiol.">
        <title>Vibrio caribbeanicus sp. nov., isolated from the marine sponge Scleritoderma cyanea.</title>
        <authorList>
            <person name="Hoffmann M."/>
            <person name="Monday S.R."/>
            <person name="Allard M.W."/>
            <person name="Strain E.A."/>
            <person name="Whittaker P."/>
            <person name="Naum M."/>
            <person name="McCarthy P.J."/>
            <person name="Lopez J.V."/>
            <person name="Fischer M."/>
            <person name="Brown E.W."/>
        </authorList>
    </citation>
    <scope>NUCLEOTIDE SEQUENCE [LARGE SCALE GENOMIC DNA]</scope>
    <source>
        <strain evidence="2 3">ATCC BAA-2122</strain>
    </source>
</reference>
<proteinExistence type="predicted"/>
<dbReference type="RefSeq" id="WP_009601523.1">
    <property type="nucleotide sequence ID" value="NZ_AEIU01000074.1"/>
</dbReference>